<sequence length="271" mass="29250">MESTVALFAGEGKLPLEIARRLTDRGVPPVVYALGAVEGSLSRYALDLVALPRLELGQALADLGRRGLTKVILAGVVPKTVMYKPSLMDEGLKRLLQHLPSRDDHSLLGAVVAAIESYGITVLPYRDLIIDLMAAAGPLAGRNPTEEEAADIHYGREVASTVLPLSFGQTVIVSSRAVVAVEAMEGTDATLLRAGGLVRQGVVVKMMRIDQDERYDLPTVGPATLRNMARAGLRCLAVEARRTIILESEAFRRFAEEEEMAVVGIHHCLFS</sequence>
<keyword evidence="4" id="KW-1185">Reference proteome</keyword>
<protein>
    <submittedName>
        <fullName evidence="3">UDP-2,3-diacylglucosamine diphosphatase LpxI</fullName>
        <ecNumber evidence="3">3.6.1.54</ecNumber>
    </submittedName>
</protein>
<dbReference type="InterPro" id="IPR043167">
    <property type="entry name" value="LpxI_C_sf"/>
</dbReference>
<reference evidence="4" key="1">
    <citation type="submission" date="2021-04" db="EMBL/GenBank/DDBJ databases">
        <title>A novel Synergistetes isolate from a pyrite-forming mixed culture.</title>
        <authorList>
            <person name="Bunk B."/>
            <person name="Sproer C."/>
            <person name="Spring S."/>
            <person name="Pester M."/>
        </authorList>
    </citation>
    <scope>NUCLEOTIDE SEQUENCE [LARGE SCALE GENOMIC DNA]</scope>
    <source>
        <strain evidence="4">J.5.4.2-T.3.5.2</strain>
    </source>
</reference>
<accession>A0A9Q7AE04</accession>
<evidence type="ECO:0000259" key="2">
    <source>
        <dbReference type="Pfam" id="PF17930"/>
    </source>
</evidence>
<dbReference type="Gene3D" id="3.40.140.80">
    <property type="match status" value="1"/>
</dbReference>
<feature type="domain" description="LpxI C-terminal" evidence="1">
    <location>
        <begin position="136"/>
        <end position="263"/>
    </location>
</feature>
<evidence type="ECO:0000259" key="1">
    <source>
        <dbReference type="Pfam" id="PF06230"/>
    </source>
</evidence>
<dbReference type="Pfam" id="PF06230">
    <property type="entry name" value="LpxI_C"/>
    <property type="match status" value="1"/>
</dbReference>
<dbReference type="InterPro" id="IPR010415">
    <property type="entry name" value="LpxI_C"/>
</dbReference>
<feature type="domain" description="LpxI N-terminal" evidence="2">
    <location>
        <begin position="5"/>
        <end position="131"/>
    </location>
</feature>
<dbReference type="Pfam" id="PF17930">
    <property type="entry name" value="LpxI_N"/>
    <property type="match status" value="1"/>
</dbReference>
<proteinExistence type="predicted"/>
<dbReference type="RefSeq" id="WP_274372792.1">
    <property type="nucleotide sequence ID" value="NZ_CP072943.1"/>
</dbReference>
<dbReference type="KEGG" id="aram:KAR29_09660"/>
<dbReference type="AlphaFoldDB" id="A0A9Q7AE04"/>
<dbReference type="PANTHER" id="PTHR39962:SF1">
    <property type="entry name" value="LPXI FAMILY PROTEIN"/>
    <property type="match status" value="1"/>
</dbReference>
<dbReference type="Gene3D" id="3.40.50.20">
    <property type="match status" value="1"/>
</dbReference>
<dbReference type="InterPro" id="IPR053174">
    <property type="entry name" value="LpxI"/>
</dbReference>
<evidence type="ECO:0000313" key="3">
    <source>
        <dbReference type="EMBL" id="QTX31624.1"/>
    </source>
</evidence>
<dbReference type="EMBL" id="CP072943">
    <property type="protein sequence ID" value="QTX31624.1"/>
    <property type="molecule type" value="Genomic_DNA"/>
</dbReference>
<dbReference type="Proteomes" id="UP000671879">
    <property type="component" value="Chromosome"/>
</dbReference>
<name>A0A9Q7AE04_9BACT</name>
<dbReference type="InterPro" id="IPR041255">
    <property type="entry name" value="LpxI_N"/>
</dbReference>
<keyword evidence="3" id="KW-0378">Hydrolase</keyword>
<dbReference type="GO" id="GO:0016787">
    <property type="term" value="F:hydrolase activity"/>
    <property type="evidence" value="ECO:0007669"/>
    <property type="project" value="UniProtKB-KW"/>
</dbReference>
<organism evidence="3 4">
    <name type="scientific">Aminithiophilus ramosus</name>
    <dbReference type="NCBI Taxonomy" id="3029084"/>
    <lineage>
        <taxon>Bacteria</taxon>
        <taxon>Thermotogati</taxon>
        <taxon>Synergistota</taxon>
        <taxon>Synergistia</taxon>
        <taxon>Synergistales</taxon>
        <taxon>Aminithiophilaceae</taxon>
        <taxon>Aminithiophilus</taxon>
    </lineage>
</organism>
<evidence type="ECO:0000313" key="4">
    <source>
        <dbReference type="Proteomes" id="UP000671879"/>
    </source>
</evidence>
<gene>
    <name evidence="3" type="primary">lpxI</name>
    <name evidence="3" type="ORF">KAR29_09660</name>
</gene>
<dbReference type="PANTHER" id="PTHR39962">
    <property type="entry name" value="BLL4848 PROTEIN"/>
    <property type="match status" value="1"/>
</dbReference>
<dbReference type="EC" id="3.6.1.54" evidence="3"/>